<dbReference type="VEuPathDB" id="MicrosporidiaDB:CWI36_0124p0030"/>
<feature type="transmembrane region" description="Helical" evidence="1">
    <location>
        <begin position="80"/>
        <end position="97"/>
    </location>
</feature>
<gene>
    <name evidence="2" type="ORF">CWI36_0124p0030</name>
</gene>
<dbReference type="EMBL" id="PITI01000124">
    <property type="protein sequence ID" value="TBU08552.1"/>
    <property type="molecule type" value="Genomic_DNA"/>
</dbReference>
<evidence type="ECO:0000313" key="3">
    <source>
        <dbReference type="Proteomes" id="UP000291404"/>
    </source>
</evidence>
<evidence type="ECO:0000256" key="1">
    <source>
        <dbReference type="SAM" id="Phobius"/>
    </source>
</evidence>
<sequence length="139" mass="16488">MNPSLILNPVNLHDQNNYFRLNSSNESLNTNQENNSNLQKKDIVIQILFYILMTILLILNLIEILISIENNSEKLAFMNFFSIIIKIVFLLYLILDLKNVLRSSYWSEIIFYLISIFFILLLDIFIFSEALYLYYNPVH</sequence>
<keyword evidence="1" id="KW-1133">Transmembrane helix</keyword>
<name>A0A4V2JWM8_9MICR</name>
<feature type="transmembrane region" description="Helical" evidence="1">
    <location>
        <begin position="47"/>
        <end position="68"/>
    </location>
</feature>
<protein>
    <submittedName>
        <fullName evidence="2">Uncharacterized protein</fullName>
    </submittedName>
</protein>
<proteinExistence type="predicted"/>
<reference evidence="2 3" key="1">
    <citation type="submission" date="2017-12" db="EMBL/GenBank/DDBJ databases">
        <authorList>
            <person name="Pombert J.-F."/>
            <person name="Haag K.L."/>
            <person name="Ebert D."/>
        </authorList>
    </citation>
    <scope>NUCLEOTIDE SEQUENCE [LARGE SCALE GENOMIC DNA]</scope>
    <source>
        <strain evidence="2">BE-OM-2</strain>
    </source>
</reference>
<keyword evidence="3" id="KW-1185">Reference proteome</keyword>
<dbReference type="Proteomes" id="UP000291404">
    <property type="component" value="Unassembled WGS sequence"/>
</dbReference>
<feature type="transmembrane region" description="Helical" evidence="1">
    <location>
        <begin position="109"/>
        <end position="135"/>
    </location>
</feature>
<evidence type="ECO:0000313" key="2">
    <source>
        <dbReference type="EMBL" id="TBU08552.1"/>
    </source>
</evidence>
<accession>A0A4V2JWM8</accession>
<keyword evidence="1" id="KW-0472">Membrane</keyword>
<keyword evidence="1" id="KW-0812">Transmembrane</keyword>
<dbReference type="AlphaFoldDB" id="A0A4V2JWM8"/>
<comment type="caution">
    <text evidence="2">The sequence shown here is derived from an EMBL/GenBank/DDBJ whole genome shotgun (WGS) entry which is preliminary data.</text>
</comment>
<organism evidence="2 3">
    <name type="scientific">Hamiltosporidium magnivora</name>
    <dbReference type="NCBI Taxonomy" id="148818"/>
    <lineage>
        <taxon>Eukaryota</taxon>
        <taxon>Fungi</taxon>
        <taxon>Fungi incertae sedis</taxon>
        <taxon>Microsporidia</taxon>
        <taxon>Dubosqiidae</taxon>
        <taxon>Hamiltosporidium</taxon>
    </lineage>
</organism>